<dbReference type="GO" id="GO:0005506">
    <property type="term" value="F:iron ion binding"/>
    <property type="evidence" value="ECO:0007669"/>
    <property type="project" value="UniProtKB-UniRule"/>
</dbReference>
<comment type="caution">
    <text evidence="12">The sequence shown here is derived from an EMBL/GenBank/DDBJ whole genome shotgun (WGS) entry which is preliminary data.</text>
</comment>
<evidence type="ECO:0000256" key="10">
    <source>
        <dbReference type="SAM" id="SignalP"/>
    </source>
</evidence>
<evidence type="ECO:0000256" key="5">
    <source>
        <dbReference type="ARBA" id="ARBA00023004"/>
    </source>
</evidence>
<protein>
    <recommendedName>
        <fullName evidence="6">Extracellular globin</fullName>
    </recommendedName>
</protein>
<keyword evidence="2 6" id="KW-0349">Heme</keyword>
<evidence type="ECO:0000256" key="3">
    <source>
        <dbReference type="ARBA" id="ARBA00022621"/>
    </source>
</evidence>
<dbReference type="SUPFAM" id="SSF46458">
    <property type="entry name" value="Globin-like"/>
    <property type="match status" value="1"/>
</dbReference>
<comment type="similarity">
    <text evidence="6 9">Belongs to the globin family.</text>
</comment>
<evidence type="ECO:0000256" key="4">
    <source>
        <dbReference type="ARBA" id="ARBA00022723"/>
    </source>
</evidence>
<reference evidence="12" key="1">
    <citation type="journal article" date="2023" name="Mol. Biol. Evol.">
        <title>Third-Generation Sequencing Reveals the Adaptive Role of the Epigenome in Three Deep-Sea Polychaetes.</title>
        <authorList>
            <person name="Perez M."/>
            <person name="Aroh O."/>
            <person name="Sun Y."/>
            <person name="Lan Y."/>
            <person name="Juniper S.K."/>
            <person name="Young C.R."/>
            <person name="Angers B."/>
            <person name="Qian P.Y."/>
        </authorList>
    </citation>
    <scope>NUCLEOTIDE SEQUENCE</scope>
    <source>
        <strain evidence="12">P08H-3</strain>
    </source>
</reference>
<dbReference type="PROSITE" id="PS01033">
    <property type="entry name" value="GLOBIN"/>
    <property type="match status" value="1"/>
</dbReference>
<name>A0AAD9N523_9ANNE</name>
<dbReference type="InterPro" id="IPR000971">
    <property type="entry name" value="Globin"/>
</dbReference>
<keyword evidence="4 6" id="KW-0479">Metal-binding</keyword>
<dbReference type="InterPro" id="IPR012292">
    <property type="entry name" value="Globin/Proto"/>
</dbReference>
<evidence type="ECO:0000256" key="2">
    <source>
        <dbReference type="ARBA" id="ARBA00022617"/>
    </source>
</evidence>
<dbReference type="GO" id="GO:0005344">
    <property type="term" value="F:oxygen carrier activity"/>
    <property type="evidence" value="ECO:0007669"/>
    <property type="project" value="UniProtKB-UniRule"/>
</dbReference>
<evidence type="ECO:0000256" key="7">
    <source>
        <dbReference type="PIRSR" id="PIRSR036517-1"/>
    </source>
</evidence>
<evidence type="ECO:0000259" key="11">
    <source>
        <dbReference type="PROSITE" id="PS01033"/>
    </source>
</evidence>
<sequence>MKTLLILAACLAFVACERECGPLERVKVKSEWTRVYGLASKERVAFGRDLWDYVLEKEPKIKDILSRVRADNMYSSDFSAHIVRVFGGLDICISLLQDEETLNSQLSHLHDQHNERGIPHEYFDIILDGLVHAIPKHSEHFDQDAWAACYKVIRNGITKGLTE</sequence>
<evidence type="ECO:0000256" key="9">
    <source>
        <dbReference type="RuleBase" id="RU000356"/>
    </source>
</evidence>
<dbReference type="GO" id="GO:0019825">
    <property type="term" value="F:oxygen binding"/>
    <property type="evidence" value="ECO:0007669"/>
    <property type="project" value="UniProtKB-UniRule"/>
</dbReference>
<dbReference type="InterPro" id="IPR009050">
    <property type="entry name" value="Globin-like_sf"/>
</dbReference>
<gene>
    <name evidence="12" type="ORF">LSH36_193g10017</name>
</gene>
<keyword evidence="1 6" id="KW-0813">Transport</keyword>
<keyword evidence="3 6" id="KW-0561">Oxygen transport</keyword>
<dbReference type="PROSITE" id="PS51257">
    <property type="entry name" value="PROKAR_LIPOPROTEIN"/>
    <property type="match status" value="1"/>
</dbReference>
<feature type="chain" id="PRO_5042142699" description="Extracellular globin" evidence="10">
    <location>
        <begin position="17"/>
        <end position="163"/>
    </location>
</feature>
<accession>A0AAD9N523</accession>
<dbReference type="InterPro" id="IPR014610">
    <property type="entry name" value="Haemoglobin_extracell"/>
</dbReference>
<evidence type="ECO:0000256" key="6">
    <source>
        <dbReference type="PIRNR" id="PIRNR036517"/>
    </source>
</evidence>
<evidence type="ECO:0000313" key="12">
    <source>
        <dbReference type="EMBL" id="KAK2157357.1"/>
    </source>
</evidence>
<feature type="signal peptide" evidence="10">
    <location>
        <begin position="1"/>
        <end position="16"/>
    </location>
</feature>
<dbReference type="GO" id="GO:0005833">
    <property type="term" value="C:hemoglobin complex"/>
    <property type="evidence" value="ECO:0007669"/>
    <property type="project" value="UniProtKB-UniRule"/>
</dbReference>
<proteinExistence type="inferred from homology"/>
<dbReference type="Pfam" id="PF00042">
    <property type="entry name" value="Globin"/>
    <property type="match status" value="1"/>
</dbReference>
<dbReference type="EMBL" id="JAODUP010000193">
    <property type="protein sequence ID" value="KAK2157357.1"/>
    <property type="molecule type" value="Genomic_DNA"/>
</dbReference>
<evidence type="ECO:0000256" key="8">
    <source>
        <dbReference type="PIRSR" id="PIRSR036517-2"/>
    </source>
</evidence>
<dbReference type="PIRSF" id="PIRSF036517">
    <property type="entry name" value="Ext_hemo"/>
    <property type="match status" value="1"/>
</dbReference>
<dbReference type="InterPro" id="IPR044399">
    <property type="entry name" value="Mb-like_M"/>
</dbReference>
<keyword evidence="8" id="KW-1015">Disulfide bond</keyword>
<evidence type="ECO:0000256" key="1">
    <source>
        <dbReference type="ARBA" id="ARBA00022448"/>
    </source>
</evidence>
<dbReference type="GO" id="GO:0005576">
    <property type="term" value="C:extracellular region"/>
    <property type="evidence" value="ECO:0007669"/>
    <property type="project" value="UniProtKB-UniRule"/>
</dbReference>
<feature type="domain" description="Globin" evidence="11">
    <location>
        <begin position="19"/>
        <end position="162"/>
    </location>
</feature>
<evidence type="ECO:0000313" key="13">
    <source>
        <dbReference type="Proteomes" id="UP001208570"/>
    </source>
</evidence>
<dbReference type="CDD" id="cd01040">
    <property type="entry name" value="Mb-like"/>
    <property type="match status" value="1"/>
</dbReference>
<dbReference type="Proteomes" id="UP001208570">
    <property type="component" value="Unassembled WGS sequence"/>
</dbReference>
<organism evidence="12 13">
    <name type="scientific">Paralvinella palmiformis</name>
    <dbReference type="NCBI Taxonomy" id="53620"/>
    <lineage>
        <taxon>Eukaryota</taxon>
        <taxon>Metazoa</taxon>
        <taxon>Spiralia</taxon>
        <taxon>Lophotrochozoa</taxon>
        <taxon>Annelida</taxon>
        <taxon>Polychaeta</taxon>
        <taxon>Sedentaria</taxon>
        <taxon>Canalipalpata</taxon>
        <taxon>Terebellida</taxon>
        <taxon>Terebelliformia</taxon>
        <taxon>Alvinellidae</taxon>
        <taxon>Paralvinella</taxon>
    </lineage>
</organism>
<dbReference type="GO" id="GO:0020037">
    <property type="term" value="F:heme binding"/>
    <property type="evidence" value="ECO:0007669"/>
    <property type="project" value="UniProtKB-UniRule"/>
</dbReference>
<keyword evidence="13" id="KW-1185">Reference proteome</keyword>
<keyword evidence="5 6" id="KW-0408">Iron</keyword>
<feature type="disulfide bond" evidence="8">
    <location>
        <begin position="20"/>
        <end position="149"/>
    </location>
</feature>
<feature type="binding site" description="proximal binding residue" evidence="7">
    <location>
        <position position="113"/>
    </location>
    <ligand>
        <name>heme b</name>
        <dbReference type="ChEBI" id="CHEBI:60344"/>
    </ligand>
    <ligandPart>
        <name>Fe</name>
        <dbReference type="ChEBI" id="CHEBI:18248"/>
    </ligandPart>
</feature>
<dbReference type="Gene3D" id="1.10.490.10">
    <property type="entry name" value="Globins"/>
    <property type="match status" value="1"/>
</dbReference>
<dbReference type="AlphaFoldDB" id="A0AAD9N523"/>
<keyword evidence="10" id="KW-0732">Signal</keyword>